<comment type="caution">
    <text evidence="9">The sequence shown here is derived from an EMBL/GenBank/DDBJ whole genome shotgun (WGS) entry which is preliminary data.</text>
</comment>
<feature type="domain" description="BED-type" evidence="8">
    <location>
        <begin position="24"/>
        <end position="86"/>
    </location>
</feature>
<name>A0A7J5Z4S3_DISMA</name>
<keyword evidence="3" id="KW-0862">Zinc</keyword>
<dbReference type="PANTHER" id="PTHR46481:SF4">
    <property type="entry name" value="ZINC FINGER BED DOMAIN-CONTAINING PROTEIN 4"/>
    <property type="match status" value="1"/>
</dbReference>
<sequence>MANGVDQRADQLNTNCEIEDAPSTFKAVVWQHFGFPVSRNDKGEKQTDKRQTICKSCRATVAYNSGNTSNMRSHLSHHHPEKLRTQQPTVRKKPKPGQLTLTEVFGAPLPPNSQRAQEITRCIGEYMAKDLRPFSVVDNSGFRRLVNTLEPKYAIPSRPYFSRTWGLDNNQGIAVVTDNARNMDVAVREAGLSPHIKCFAHTLNLASKAGLNVNRASRLLGRVRRVAAFFHRSSTATAVLATKQGMLNLPAHKLIMDVVTRWNSSLDMLERYLEQQQAIAATLLSAEVRRNAREIDTLEPADITDAEDMVRLLSPLKKATTVLCDESRPTVSLIVPLKHMIEQSMAQCDEDSSTIAQMKRAILKDFTDRYQGEQNKFLQESTALDPRFRSLHQLNDSQREDVFDRLKLKATQMQNQLYLESSSGYVGSSDGSDMDYEGESGHLPAKLLNAYAELQQTDHDRNNVINDDDIPLTTTPSTPPSAVHNKEPVASMSQKVQSEKPRAKLQVVKNKD</sequence>
<keyword evidence="10" id="KW-1185">Reference proteome</keyword>
<evidence type="ECO:0000256" key="6">
    <source>
        <dbReference type="PROSITE-ProRule" id="PRU00027"/>
    </source>
</evidence>
<evidence type="ECO:0000256" key="1">
    <source>
        <dbReference type="ARBA" id="ARBA00022723"/>
    </source>
</evidence>
<dbReference type="InterPro" id="IPR052035">
    <property type="entry name" value="ZnF_BED_domain_contain"/>
</dbReference>
<keyword evidence="5" id="KW-0804">Transcription</keyword>
<feature type="region of interest" description="Disordered" evidence="7">
    <location>
        <begin position="462"/>
        <end position="512"/>
    </location>
</feature>
<dbReference type="EMBL" id="JAAKFY010000006">
    <property type="protein sequence ID" value="KAF3856835.1"/>
    <property type="molecule type" value="Genomic_DNA"/>
</dbReference>
<dbReference type="SUPFAM" id="SSF53098">
    <property type="entry name" value="Ribonuclease H-like"/>
    <property type="match status" value="1"/>
</dbReference>
<dbReference type="InterPro" id="IPR003656">
    <property type="entry name" value="Znf_BED"/>
</dbReference>
<dbReference type="Pfam" id="PF02892">
    <property type="entry name" value="zf-BED"/>
    <property type="match status" value="1"/>
</dbReference>
<accession>A0A7J5Z4S3</accession>
<evidence type="ECO:0000259" key="8">
    <source>
        <dbReference type="PROSITE" id="PS50808"/>
    </source>
</evidence>
<dbReference type="Gene3D" id="1.10.10.1070">
    <property type="entry name" value="Zinc finger, BED domain-containing"/>
    <property type="match status" value="1"/>
</dbReference>
<organism evidence="9 10">
    <name type="scientific">Dissostichus mawsoni</name>
    <name type="common">Antarctic cod</name>
    <dbReference type="NCBI Taxonomy" id="36200"/>
    <lineage>
        <taxon>Eukaryota</taxon>
        <taxon>Metazoa</taxon>
        <taxon>Chordata</taxon>
        <taxon>Craniata</taxon>
        <taxon>Vertebrata</taxon>
        <taxon>Euteleostomi</taxon>
        <taxon>Actinopterygii</taxon>
        <taxon>Neopterygii</taxon>
        <taxon>Teleostei</taxon>
        <taxon>Neoteleostei</taxon>
        <taxon>Acanthomorphata</taxon>
        <taxon>Eupercaria</taxon>
        <taxon>Perciformes</taxon>
        <taxon>Notothenioidei</taxon>
        <taxon>Nototheniidae</taxon>
        <taxon>Dissostichus</taxon>
    </lineage>
</organism>
<proteinExistence type="predicted"/>
<dbReference type="PANTHER" id="PTHR46481">
    <property type="entry name" value="ZINC FINGER BED DOMAIN-CONTAINING PROTEIN 4"/>
    <property type="match status" value="1"/>
</dbReference>
<dbReference type="InterPro" id="IPR012337">
    <property type="entry name" value="RNaseH-like_sf"/>
</dbReference>
<evidence type="ECO:0000313" key="10">
    <source>
        <dbReference type="Proteomes" id="UP000518266"/>
    </source>
</evidence>
<dbReference type="PROSITE" id="PS50808">
    <property type="entry name" value="ZF_BED"/>
    <property type="match status" value="1"/>
</dbReference>
<keyword evidence="2 6" id="KW-0863">Zinc-finger</keyword>
<evidence type="ECO:0000256" key="3">
    <source>
        <dbReference type="ARBA" id="ARBA00022833"/>
    </source>
</evidence>
<evidence type="ECO:0000256" key="2">
    <source>
        <dbReference type="ARBA" id="ARBA00022771"/>
    </source>
</evidence>
<dbReference type="InterPro" id="IPR036236">
    <property type="entry name" value="Znf_C2H2_sf"/>
</dbReference>
<evidence type="ECO:0000256" key="5">
    <source>
        <dbReference type="ARBA" id="ARBA00023163"/>
    </source>
</evidence>
<feature type="region of interest" description="Disordered" evidence="7">
    <location>
        <begin position="65"/>
        <end position="95"/>
    </location>
</feature>
<reference evidence="9 10" key="1">
    <citation type="submission" date="2020-03" db="EMBL/GenBank/DDBJ databases">
        <title>Dissostichus mawsoni Genome sequencing and assembly.</title>
        <authorList>
            <person name="Park H."/>
        </authorList>
    </citation>
    <scope>NUCLEOTIDE SEQUENCE [LARGE SCALE GENOMIC DNA]</scope>
    <source>
        <strain evidence="9">DM0001</strain>
        <tissue evidence="9">Muscle</tissue>
    </source>
</reference>
<evidence type="ECO:0000256" key="4">
    <source>
        <dbReference type="ARBA" id="ARBA00023015"/>
    </source>
</evidence>
<dbReference type="GO" id="GO:0003677">
    <property type="term" value="F:DNA binding"/>
    <property type="evidence" value="ECO:0007669"/>
    <property type="project" value="InterPro"/>
</dbReference>
<dbReference type="Proteomes" id="UP000518266">
    <property type="component" value="Unassembled WGS sequence"/>
</dbReference>
<protein>
    <recommendedName>
        <fullName evidence="8">BED-type domain-containing protein</fullName>
    </recommendedName>
</protein>
<dbReference type="GO" id="GO:0008270">
    <property type="term" value="F:zinc ion binding"/>
    <property type="evidence" value="ECO:0007669"/>
    <property type="project" value="UniProtKB-KW"/>
</dbReference>
<dbReference type="OrthoDB" id="109171at2759"/>
<keyword evidence="4" id="KW-0805">Transcription regulation</keyword>
<gene>
    <name evidence="9" type="ORF">F7725_017558</name>
</gene>
<evidence type="ECO:0000256" key="7">
    <source>
        <dbReference type="SAM" id="MobiDB-lite"/>
    </source>
</evidence>
<dbReference type="AlphaFoldDB" id="A0A7J5Z4S3"/>
<dbReference type="SUPFAM" id="SSF140996">
    <property type="entry name" value="Hermes dimerisation domain"/>
    <property type="match status" value="1"/>
</dbReference>
<dbReference type="SMART" id="SM00614">
    <property type="entry name" value="ZnF_BED"/>
    <property type="match status" value="1"/>
</dbReference>
<keyword evidence="1" id="KW-0479">Metal-binding</keyword>
<evidence type="ECO:0000313" key="9">
    <source>
        <dbReference type="EMBL" id="KAF3856835.1"/>
    </source>
</evidence>
<dbReference type="SUPFAM" id="SSF57667">
    <property type="entry name" value="beta-beta-alpha zinc fingers"/>
    <property type="match status" value="1"/>
</dbReference>